<protein>
    <recommendedName>
        <fullName evidence="2">DUF4211 domain-containing protein</fullName>
    </recommendedName>
</protein>
<reference evidence="5" key="1">
    <citation type="submission" date="2012-12" db="EMBL/GenBank/DDBJ databases">
        <authorList>
            <person name="Hellsten U."/>
            <person name="Grimwood J."/>
            <person name="Chapman J.A."/>
            <person name="Shapiro H."/>
            <person name="Aerts A."/>
            <person name="Otillar R.P."/>
            <person name="Terry A.Y."/>
            <person name="Boore J.L."/>
            <person name="Simakov O."/>
            <person name="Marletaz F."/>
            <person name="Cho S.-J."/>
            <person name="Edsinger-Gonzales E."/>
            <person name="Havlak P."/>
            <person name="Kuo D.-H."/>
            <person name="Larsson T."/>
            <person name="Lv J."/>
            <person name="Arendt D."/>
            <person name="Savage R."/>
            <person name="Osoegawa K."/>
            <person name="de Jong P."/>
            <person name="Lindberg D.R."/>
            <person name="Seaver E.C."/>
            <person name="Weisblat D.A."/>
            <person name="Putnam N.H."/>
            <person name="Grigoriev I.V."/>
            <person name="Rokhsar D.S."/>
        </authorList>
    </citation>
    <scope>NUCLEOTIDE SEQUENCE</scope>
</reference>
<dbReference type="InterPro" id="IPR025451">
    <property type="entry name" value="DUF4211"/>
</dbReference>
<keyword evidence="5" id="KW-1185">Reference proteome</keyword>
<evidence type="ECO:0000259" key="2">
    <source>
        <dbReference type="Pfam" id="PF13926"/>
    </source>
</evidence>
<dbReference type="PANTHER" id="PTHR14689:SF0">
    <property type="entry name" value="COILED-COIL DOMAIN-CONTAINING PROTEIN 82"/>
    <property type="match status" value="1"/>
</dbReference>
<feature type="compositionally biased region" description="Polar residues" evidence="1">
    <location>
        <begin position="349"/>
        <end position="360"/>
    </location>
</feature>
<dbReference type="GeneID" id="20211673"/>
<dbReference type="PANTHER" id="PTHR14689">
    <property type="entry name" value="PHORBOL-ESTER_DAG-TYPE DOMAIN-CONTAINING PROTEIN"/>
    <property type="match status" value="1"/>
</dbReference>
<feature type="region of interest" description="Disordered" evidence="1">
    <location>
        <begin position="712"/>
        <end position="739"/>
    </location>
</feature>
<dbReference type="STRING" id="6412.T1FS76"/>
<gene>
    <name evidence="4" type="primary">20211673</name>
    <name evidence="3" type="ORF">HELRODRAFT_190695</name>
</gene>
<feature type="region of interest" description="Disordered" evidence="1">
    <location>
        <begin position="349"/>
        <end position="382"/>
    </location>
</feature>
<reference evidence="3 5" key="2">
    <citation type="journal article" date="2013" name="Nature">
        <title>Insights into bilaterian evolution from three spiralian genomes.</title>
        <authorList>
            <person name="Simakov O."/>
            <person name="Marletaz F."/>
            <person name="Cho S.J."/>
            <person name="Edsinger-Gonzales E."/>
            <person name="Havlak P."/>
            <person name="Hellsten U."/>
            <person name="Kuo D.H."/>
            <person name="Larsson T."/>
            <person name="Lv J."/>
            <person name="Arendt D."/>
            <person name="Savage R."/>
            <person name="Osoegawa K."/>
            <person name="de Jong P."/>
            <person name="Grimwood J."/>
            <person name="Chapman J.A."/>
            <person name="Shapiro H."/>
            <person name="Aerts A."/>
            <person name="Otillar R.P."/>
            <person name="Terry A.Y."/>
            <person name="Boore J.L."/>
            <person name="Grigoriev I.V."/>
            <person name="Lindberg D.R."/>
            <person name="Seaver E.C."/>
            <person name="Weisblat D.A."/>
            <person name="Putnam N.H."/>
            <person name="Rokhsar D.S."/>
        </authorList>
    </citation>
    <scope>NUCLEOTIDE SEQUENCE</scope>
</reference>
<feature type="compositionally biased region" description="Gly residues" evidence="1">
    <location>
        <begin position="729"/>
        <end position="739"/>
    </location>
</feature>
<sequence length="739" mass="81794">MEGMSQDGQSLVAGEWDQQQVNVAAANNSQPDAVAIQELLNMNGIGPGEVMYVMVGELTYQIIGPQKPGDEVIVTPVNSGISLEDFAAISAEQESIKSELSYPIPATEDASQLQLQQQQQQQQQQQPQQFIQSADGDIYATSADGMQMMMVQENTPMVKQSEGATIKLGGQDFVLQPGQQLPPEIQEMISKGLPVDLSNYEFVIEGDSGQSSQQAFAIQQTGNDMGGMMSPMMAEQVGGGGDITGHEIQPKNGIYVQVITAAPGEFDDGEFSYLAPTAEDLHSHLLDADPHPVPNTGYMNCYLNFCKNGGKVETQASSQQSTKYAVGLKQVEEKKANLLVGASSGSGRSLLISNQQQPHKQNFKRKRSNESEGDSDAEKISRGDLDFDDPLWKLNSASRIDERRQSLTKNKKGDFVVDKKDAYKSEFAIWRIENGKLLQKFDSFFDSGKLYHKSASVYSSWSGDIRTNFKPLVADIISASSAAVGRKQDIIVKVLDKYIPKPADESLEQNALMQFFNIYVHVLLNQVFEPAYLAAIQQQNVEYYLEPMTQIDQLISEAKQAVVSEYNWNEDFKTVLETWSCYTFVAAKATESLQNCQAISDGGSAMKLVKFYGQSYDRDNLLNTQELASSSSQDFLIGKNAFANLGIYHALHHFKYLLFRKCHEEAVFQVSSMNKANSEVPDICIQNRIWVQQMFLDLKGLLDRYIIIKTEEDNTETGDSQQQEDSQQEGGGGTATNGE</sequence>
<proteinExistence type="predicted"/>
<dbReference type="EMBL" id="KB096023">
    <property type="protein sequence ID" value="ESO09036.1"/>
    <property type="molecule type" value="Genomic_DNA"/>
</dbReference>
<evidence type="ECO:0000313" key="3">
    <source>
        <dbReference type="EMBL" id="ESO09036.1"/>
    </source>
</evidence>
<dbReference type="eggNOG" id="KOG4805">
    <property type="taxonomic scope" value="Eukaryota"/>
</dbReference>
<dbReference type="GO" id="GO:0005634">
    <property type="term" value="C:nucleus"/>
    <property type="evidence" value="ECO:0000318"/>
    <property type="project" value="GO_Central"/>
</dbReference>
<feature type="domain" description="DUF4211" evidence="2">
    <location>
        <begin position="509"/>
        <end position="621"/>
    </location>
</feature>
<dbReference type="KEGG" id="hro:HELRODRAFT_190695"/>
<dbReference type="CTD" id="20211673"/>
<organism evidence="4 5">
    <name type="scientific">Helobdella robusta</name>
    <name type="common">Californian leech</name>
    <dbReference type="NCBI Taxonomy" id="6412"/>
    <lineage>
        <taxon>Eukaryota</taxon>
        <taxon>Metazoa</taxon>
        <taxon>Spiralia</taxon>
        <taxon>Lophotrochozoa</taxon>
        <taxon>Annelida</taxon>
        <taxon>Clitellata</taxon>
        <taxon>Hirudinea</taxon>
        <taxon>Rhynchobdellida</taxon>
        <taxon>Glossiphoniidae</taxon>
        <taxon>Helobdella</taxon>
    </lineage>
</organism>
<dbReference type="EnsemblMetazoa" id="HelroT190695">
    <property type="protein sequence ID" value="HelroP190695"/>
    <property type="gene ID" value="HelroG190695"/>
</dbReference>
<accession>T1FS76</accession>
<dbReference type="RefSeq" id="XP_009013058.1">
    <property type="nucleotide sequence ID" value="XM_009014810.1"/>
</dbReference>
<dbReference type="OrthoDB" id="21499at2759"/>
<dbReference type="Proteomes" id="UP000015101">
    <property type="component" value="Unassembled WGS sequence"/>
</dbReference>
<name>T1FS76_HELRO</name>
<dbReference type="InParanoid" id="T1FS76"/>
<dbReference type="EMBL" id="AMQM01003154">
    <property type="status" value="NOT_ANNOTATED_CDS"/>
    <property type="molecule type" value="Genomic_DNA"/>
</dbReference>
<reference evidence="4" key="3">
    <citation type="submission" date="2015-06" db="UniProtKB">
        <authorList>
            <consortium name="EnsemblMetazoa"/>
        </authorList>
    </citation>
    <scope>IDENTIFICATION</scope>
</reference>
<dbReference type="HOGENOM" id="CLU_375651_0_0_1"/>
<evidence type="ECO:0000313" key="5">
    <source>
        <dbReference type="Proteomes" id="UP000015101"/>
    </source>
</evidence>
<dbReference type="Pfam" id="PF13926">
    <property type="entry name" value="DUF4211"/>
    <property type="match status" value="1"/>
</dbReference>
<evidence type="ECO:0000313" key="4">
    <source>
        <dbReference type="EnsemblMetazoa" id="HelroP190695"/>
    </source>
</evidence>
<evidence type="ECO:0000256" key="1">
    <source>
        <dbReference type="SAM" id="MobiDB-lite"/>
    </source>
</evidence>
<dbReference type="AlphaFoldDB" id="T1FS76"/>